<reference evidence="13 14" key="1">
    <citation type="submission" date="2017-11" db="EMBL/GenBank/DDBJ databases">
        <title>Comparative genomic analysis of Holospora spp., intranuclear symbionts of paramecia.</title>
        <authorList>
            <person name="Garushyants S.K."/>
            <person name="Beliavskaya A."/>
            <person name="Malko D.B."/>
            <person name="Logacheva M.D."/>
            <person name="Rautian M.S."/>
            <person name="Gelfand M.S."/>
        </authorList>
    </citation>
    <scope>NUCLEOTIDE SEQUENCE [LARGE SCALE GENOMIC DNA]</scope>
    <source>
        <strain evidence="14">02AZ16</strain>
    </source>
</reference>
<dbReference type="Gene3D" id="1.20.1260.140">
    <property type="entry name" value="Alternative oxidase"/>
    <property type="match status" value="1"/>
</dbReference>
<comment type="cofactor">
    <cofactor evidence="1">
        <name>Fe cation</name>
        <dbReference type="ChEBI" id="CHEBI:24875"/>
    </cofactor>
</comment>
<evidence type="ECO:0000313" key="13">
    <source>
        <dbReference type="EMBL" id="PPE03484.1"/>
    </source>
</evidence>
<evidence type="ECO:0000256" key="6">
    <source>
        <dbReference type="ARBA" id="ARBA00022723"/>
    </source>
</evidence>
<dbReference type="Proteomes" id="UP000239425">
    <property type="component" value="Unassembled WGS sequence"/>
</dbReference>
<keyword evidence="9" id="KW-0560">Oxidoreductase</keyword>
<feature type="transmembrane region" description="Helical" evidence="12">
    <location>
        <begin position="102"/>
        <end position="121"/>
    </location>
</feature>
<evidence type="ECO:0000256" key="1">
    <source>
        <dbReference type="ARBA" id="ARBA00001962"/>
    </source>
</evidence>
<dbReference type="EMBL" id="PHHC01000096">
    <property type="protein sequence ID" value="PPE03484.1"/>
    <property type="molecule type" value="Genomic_DNA"/>
</dbReference>
<evidence type="ECO:0000256" key="10">
    <source>
        <dbReference type="ARBA" id="ARBA00023004"/>
    </source>
</evidence>
<keyword evidence="3" id="KW-0813">Transport</keyword>
<dbReference type="GO" id="GO:0010230">
    <property type="term" value="P:alternative respiration"/>
    <property type="evidence" value="ECO:0007669"/>
    <property type="project" value="TreeGrafter"/>
</dbReference>
<keyword evidence="14" id="KW-1185">Reference proteome</keyword>
<keyword evidence="8 12" id="KW-1133">Transmembrane helix</keyword>
<dbReference type="GO" id="GO:0016020">
    <property type="term" value="C:membrane"/>
    <property type="evidence" value="ECO:0007669"/>
    <property type="project" value="UniProtKB-SubCell"/>
</dbReference>
<comment type="subcellular location">
    <subcellularLocation>
        <location evidence="2">Membrane</location>
    </subcellularLocation>
</comment>
<dbReference type="GO" id="GO:0009916">
    <property type="term" value="F:alternative oxidase activity"/>
    <property type="evidence" value="ECO:0007669"/>
    <property type="project" value="InterPro"/>
</dbReference>
<dbReference type="PANTHER" id="PTHR31803:SF3">
    <property type="entry name" value="ALTERNATIVE OXIDASE"/>
    <property type="match status" value="1"/>
</dbReference>
<keyword evidence="4" id="KW-0679">Respiratory chain</keyword>
<dbReference type="AlphaFoldDB" id="A0A2S5R830"/>
<evidence type="ECO:0000256" key="5">
    <source>
        <dbReference type="ARBA" id="ARBA00022692"/>
    </source>
</evidence>
<accession>A0A2S5R830</accession>
<protein>
    <submittedName>
        <fullName evidence="13">Alternative oxidase</fullName>
    </submittedName>
</protein>
<name>A0A2S5R830_9PROT</name>
<dbReference type="OrthoDB" id="8228094at2"/>
<evidence type="ECO:0000256" key="2">
    <source>
        <dbReference type="ARBA" id="ARBA00004370"/>
    </source>
</evidence>
<evidence type="ECO:0000256" key="7">
    <source>
        <dbReference type="ARBA" id="ARBA00022982"/>
    </source>
</evidence>
<sequence length="204" mass="23938">MTYTFHHKPTKFSDYIALSFCKIFRWGADMVFRHRHDRRALVIETIAAIPGVVAGLFIHLKCIRKQWGDLGRIQLLHAEAENERMHYQVFCDIVPLGWKEKVMIYSGQFGFFTFFFFLYFISPSTAHRMVGYFEEEAIYSYTKYLNAINEGTVENIPAPMRAIEYWNLPHDAQLNEVIEAIIQDEMNHRDTNHGFADHPFSGTF</sequence>
<organism evidence="13 14">
    <name type="scientific">Holospora curviuscula</name>
    <dbReference type="NCBI Taxonomy" id="1082868"/>
    <lineage>
        <taxon>Bacteria</taxon>
        <taxon>Pseudomonadati</taxon>
        <taxon>Pseudomonadota</taxon>
        <taxon>Alphaproteobacteria</taxon>
        <taxon>Holosporales</taxon>
        <taxon>Holosporaceae</taxon>
        <taxon>Holospora</taxon>
    </lineage>
</organism>
<proteinExistence type="predicted"/>
<keyword evidence="6" id="KW-0479">Metal-binding</keyword>
<dbReference type="Pfam" id="PF01786">
    <property type="entry name" value="AOX"/>
    <property type="match status" value="1"/>
</dbReference>
<dbReference type="GO" id="GO:0046872">
    <property type="term" value="F:metal ion binding"/>
    <property type="evidence" value="ECO:0007669"/>
    <property type="project" value="UniProtKB-KW"/>
</dbReference>
<keyword evidence="11 12" id="KW-0472">Membrane</keyword>
<evidence type="ECO:0000256" key="8">
    <source>
        <dbReference type="ARBA" id="ARBA00022989"/>
    </source>
</evidence>
<feature type="transmembrane region" description="Helical" evidence="12">
    <location>
        <begin position="40"/>
        <end position="60"/>
    </location>
</feature>
<dbReference type="PANTHER" id="PTHR31803">
    <property type="entry name" value="ALTERNATIVE OXIDASE"/>
    <property type="match status" value="1"/>
</dbReference>
<dbReference type="RefSeq" id="WP_104207005.1">
    <property type="nucleotide sequence ID" value="NZ_PHHC01000096.1"/>
</dbReference>
<evidence type="ECO:0000256" key="3">
    <source>
        <dbReference type="ARBA" id="ARBA00022448"/>
    </source>
</evidence>
<comment type="caution">
    <text evidence="13">The sequence shown here is derived from an EMBL/GenBank/DDBJ whole genome shotgun (WGS) entry which is preliminary data.</text>
</comment>
<keyword evidence="7" id="KW-0249">Electron transport</keyword>
<evidence type="ECO:0000256" key="12">
    <source>
        <dbReference type="SAM" id="Phobius"/>
    </source>
</evidence>
<dbReference type="InterPro" id="IPR038659">
    <property type="entry name" value="AOX_sf"/>
</dbReference>
<evidence type="ECO:0000256" key="9">
    <source>
        <dbReference type="ARBA" id="ARBA00023002"/>
    </source>
</evidence>
<gene>
    <name evidence="13" type="ORF">HCUR_01023</name>
</gene>
<keyword evidence="5 12" id="KW-0812">Transmembrane</keyword>
<dbReference type="InterPro" id="IPR002680">
    <property type="entry name" value="AOX"/>
</dbReference>
<keyword evidence="10" id="KW-0408">Iron</keyword>
<evidence type="ECO:0000256" key="4">
    <source>
        <dbReference type="ARBA" id="ARBA00022660"/>
    </source>
</evidence>
<evidence type="ECO:0000256" key="11">
    <source>
        <dbReference type="ARBA" id="ARBA00023136"/>
    </source>
</evidence>
<evidence type="ECO:0000313" key="14">
    <source>
        <dbReference type="Proteomes" id="UP000239425"/>
    </source>
</evidence>